<evidence type="ECO:0000256" key="2">
    <source>
        <dbReference type="ARBA" id="ARBA00023027"/>
    </source>
</evidence>
<dbReference type="SUPFAM" id="SSF51735">
    <property type="entry name" value="NAD(P)-binding Rossmann-fold domains"/>
    <property type="match status" value="1"/>
</dbReference>
<sequence length="489" mass="53588">MTQSLSLSTLGRLPPAVRPHYEPVTLRAGIVHIGAGAFHRAHQAVYTEEALATEYGDWGIIGASLRQQGLSDTLRAQDSLYSVLTRSEAGSGLRVIACVRDVIHTPSDPRRLPALIASAQIKLVSLTVTEKGYGFDPATRSLDFARPDIARDLRTPHVPASTIGTLFAGLHARRIAHGRPLTVLCCDNLQHNGRLLRHLVLAYAEQVDGTTARWIEAQVAFPDTMVDRIVPATTPATLDEVEERLGLRDNAAVWGEPFMQWVIEDAFASERPYWEAGGAQFVPDVKPYEDMKLRLLNSSNSLLAYLGYLAGCDYVYEAIALPGYAQLARRFMQEEAAPTLSMPPGQDLAAYQERLIERFGNTALPHRCHQIAMDGSQKLPPRFLAIVRDNLAAGRPVRLSALAVAAWMRYVGGKDENGKPIAVQDPLANQLQAAAQGEAAGIVDRLLDMRAIFGDELPRCERFRSELIAALERLQQIGSRAAVMEYAAG</sequence>
<dbReference type="Pfam" id="PF01232">
    <property type="entry name" value="Mannitol_dh"/>
    <property type="match status" value="1"/>
</dbReference>
<protein>
    <submittedName>
        <fullName evidence="5">Mannitol dehydrogenase family protein</fullName>
        <ecNumber evidence="5">1.1.1.-</ecNumber>
    </submittedName>
</protein>
<dbReference type="PRINTS" id="PR00084">
    <property type="entry name" value="MTLDHDRGNASE"/>
</dbReference>
<gene>
    <name evidence="5" type="ORF">RY831_12980</name>
</gene>
<dbReference type="InterPro" id="IPR050988">
    <property type="entry name" value="Mannitol_DH/Oxidoreductase"/>
</dbReference>
<dbReference type="Pfam" id="PF08125">
    <property type="entry name" value="Mannitol_dh_C"/>
    <property type="match status" value="1"/>
</dbReference>
<dbReference type="PANTHER" id="PTHR43362">
    <property type="entry name" value="MANNITOL DEHYDROGENASE DSF1-RELATED"/>
    <property type="match status" value="1"/>
</dbReference>
<evidence type="ECO:0000313" key="5">
    <source>
        <dbReference type="EMBL" id="MEC4720070.1"/>
    </source>
</evidence>
<dbReference type="PANTHER" id="PTHR43362:SF1">
    <property type="entry name" value="MANNITOL DEHYDROGENASE 2-RELATED"/>
    <property type="match status" value="1"/>
</dbReference>
<accession>A0ABU6J9T6</accession>
<feature type="domain" description="Mannitol dehydrogenase N-terminal" evidence="3">
    <location>
        <begin position="29"/>
        <end position="275"/>
    </location>
</feature>
<dbReference type="Proteomes" id="UP001352263">
    <property type="component" value="Unassembled WGS sequence"/>
</dbReference>
<dbReference type="InterPro" id="IPR013118">
    <property type="entry name" value="Mannitol_DH_C"/>
</dbReference>
<organism evidence="5 6">
    <name type="scientific">Noviherbaspirillum album</name>
    <dbReference type="NCBI Taxonomy" id="3080276"/>
    <lineage>
        <taxon>Bacteria</taxon>
        <taxon>Pseudomonadati</taxon>
        <taxon>Pseudomonadota</taxon>
        <taxon>Betaproteobacteria</taxon>
        <taxon>Burkholderiales</taxon>
        <taxon>Oxalobacteraceae</taxon>
        <taxon>Noviherbaspirillum</taxon>
    </lineage>
</organism>
<dbReference type="GO" id="GO:0016491">
    <property type="term" value="F:oxidoreductase activity"/>
    <property type="evidence" value="ECO:0007669"/>
    <property type="project" value="UniProtKB-KW"/>
</dbReference>
<dbReference type="SUPFAM" id="SSF48179">
    <property type="entry name" value="6-phosphogluconate dehydrogenase C-terminal domain-like"/>
    <property type="match status" value="1"/>
</dbReference>
<dbReference type="Gene3D" id="3.40.50.720">
    <property type="entry name" value="NAD(P)-binding Rossmann-like Domain"/>
    <property type="match status" value="1"/>
</dbReference>
<dbReference type="InterPro" id="IPR013131">
    <property type="entry name" value="Mannitol_DH_N"/>
</dbReference>
<dbReference type="RefSeq" id="WP_326506785.1">
    <property type="nucleotide sequence ID" value="NZ_JAWIIV010000009.1"/>
</dbReference>
<evidence type="ECO:0000259" key="4">
    <source>
        <dbReference type="Pfam" id="PF08125"/>
    </source>
</evidence>
<comment type="caution">
    <text evidence="5">The sequence shown here is derived from an EMBL/GenBank/DDBJ whole genome shotgun (WGS) entry which is preliminary data.</text>
</comment>
<feature type="domain" description="Mannitol dehydrogenase C-terminal" evidence="4">
    <location>
        <begin position="284"/>
        <end position="474"/>
    </location>
</feature>
<dbReference type="InterPro" id="IPR023027">
    <property type="entry name" value="Mannitol_DH_CS"/>
</dbReference>
<dbReference type="InterPro" id="IPR013328">
    <property type="entry name" value="6PGD_dom2"/>
</dbReference>
<dbReference type="InterPro" id="IPR000669">
    <property type="entry name" value="Mannitol_DH"/>
</dbReference>
<evidence type="ECO:0000313" key="6">
    <source>
        <dbReference type="Proteomes" id="UP001352263"/>
    </source>
</evidence>
<evidence type="ECO:0000256" key="1">
    <source>
        <dbReference type="ARBA" id="ARBA00023002"/>
    </source>
</evidence>
<dbReference type="InterPro" id="IPR008927">
    <property type="entry name" value="6-PGluconate_DH-like_C_sf"/>
</dbReference>
<keyword evidence="2" id="KW-0520">NAD</keyword>
<dbReference type="PROSITE" id="PS00974">
    <property type="entry name" value="MANNITOL_DHGENASE"/>
    <property type="match status" value="1"/>
</dbReference>
<dbReference type="InterPro" id="IPR036291">
    <property type="entry name" value="NAD(P)-bd_dom_sf"/>
</dbReference>
<evidence type="ECO:0000259" key="3">
    <source>
        <dbReference type="Pfam" id="PF01232"/>
    </source>
</evidence>
<dbReference type="EC" id="1.1.1.-" evidence="5"/>
<dbReference type="EMBL" id="JAWIIV010000009">
    <property type="protein sequence ID" value="MEC4720070.1"/>
    <property type="molecule type" value="Genomic_DNA"/>
</dbReference>
<dbReference type="Gene3D" id="1.10.1040.10">
    <property type="entry name" value="N-(1-d-carboxylethyl)-l-norvaline Dehydrogenase, domain 2"/>
    <property type="match status" value="1"/>
</dbReference>
<name>A0ABU6J9T6_9BURK</name>
<keyword evidence="6" id="KW-1185">Reference proteome</keyword>
<reference evidence="5 6" key="1">
    <citation type="submission" date="2023-10" db="EMBL/GenBank/DDBJ databases">
        <title>Noviherbaspirillum sp. CPCC 100848 genome assembly.</title>
        <authorList>
            <person name="Li X.Y."/>
            <person name="Fang X.M."/>
        </authorList>
    </citation>
    <scope>NUCLEOTIDE SEQUENCE [LARGE SCALE GENOMIC DNA]</scope>
    <source>
        <strain evidence="5 6">CPCC 100848</strain>
    </source>
</reference>
<keyword evidence="1 5" id="KW-0560">Oxidoreductase</keyword>
<proteinExistence type="predicted"/>